<reference evidence="3 4" key="1">
    <citation type="submission" date="2018-05" db="EMBL/GenBank/DDBJ databases">
        <title>Leucothrix arctica sp. nov., isolated from Arctic seawater.</title>
        <authorList>
            <person name="Choi A."/>
            <person name="Baek K."/>
        </authorList>
    </citation>
    <scope>NUCLEOTIDE SEQUENCE [LARGE SCALE GENOMIC DNA]</scope>
    <source>
        <strain evidence="3 4">IMCC9719</strain>
    </source>
</reference>
<sequence>MEIRRADYNIGQVIYHKHYNFRGIIVDVDAEFSGDDEWYEEHAKNKPSKDQPWYHVLVDDDSVMAYVSEQNICSDVSDLNVENPLILDMLSSDENGQYRSLQTLN</sequence>
<feature type="domain" description="Hemimethylated DNA-binding" evidence="2">
    <location>
        <begin position="5"/>
        <end position="101"/>
    </location>
</feature>
<accession>A0A317C9D0</accession>
<dbReference type="InterPro" id="IPR036623">
    <property type="entry name" value="Hemimethylated_DNA-bd_sf"/>
</dbReference>
<evidence type="ECO:0000313" key="4">
    <source>
        <dbReference type="Proteomes" id="UP000245506"/>
    </source>
</evidence>
<dbReference type="Proteomes" id="UP000245506">
    <property type="component" value="Unassembled WGS sequence"/>
</dbReference>
<name>A0A317C9D0_9GAMM</name>
<dbReference type="AlphaFoldDB" id="A0A317C9D0"/>
<evidence type="ECO:0000256" key="1">
    <source>
        <dbReference type="NCBIfam" id="TIGR02097"/>
    </source>
</evidence>
<dbReference type="InterPro" id="IPR011722">
    <property type="entry name" value="Hemimethylated_DNA-bd_dom"/>
</dbReference>
<evidence type="ECO:0000313" key="3">
    <source>
        <dbReference type="EMBL" id="PWQ94781.1"/>
    </source>
</evidence>
<protein>
    <recommendedName>
        <fullName evidence="1">Heat shock protein HspQ</fullName>
    </recommendedName>
</protein>
<proteinExistence type="predicted"/>
<dbReference type="SMART" id="SM00992">
    <property type="entry name" value="YccV-like"/>
    <property type="match status" value="1"/>
</dbReference>
<dbReference type="SUPFAM" id="SSF141255">
    <property type="entry name" value="YccV-like"/>
    <property type="match status" value="1"/>
</dbReference>
<organism evidence="3 4">
    <name type="scientific">Leucothrix arctica</name>
    <dbReference type="NCBI Taxonomy" id="1481894"/>
    <lineage>
        <taxon>Bacteria</taxon>
        <taxon>Pseudomonadati</taxon>
        <taxon>Pseudomonadota</taxon>
        <taxon>Gammaproteobacteria</taxon>
        <taxon>Thiotrichales</taxon>
        <taxon>Thiotrichaceae</taxon>
        <taxon>Leucothrix</taxon>
    </lineage>
</organism>
<dbReference type="Pfam" id="PF08755">
    <property type="entry name" value="YccV-like"/>
    <property type="match status" value="1"/>
</dbReference>
<keyword evidence="4" id="KW-1185">Reference proteome</keyword>
<dbReference type="NCBIfam" id="TIGR02097">
    <property type="entry name" value="yccV"/>
    <property type="match status" value="1"/>
</dbReference>
<dbReference type="Gene3D" id="2.30.30.390">
    <property type="entry name" value="Hemimethylated DNA-binding domain"/>
    <property type="match status" value="1"/>
</dbReference>
<evidence type="ECO:0000259" key="2">
    <source>
        <dbReference type="SMART" id="SM00992"/>
    </source>
</evidence>
<gene>
    <name evidence="3" type="primary">hspQ</name>
    <name evidence="3" type="ORF">DKT75_15985</name>
</gene>
<dbReference type="EMBL" id="QGKL01000039">
    <property type="protein sequence ID" value="PWQ94781.1"/>
    <property type="molecule type" value="Genomic_DNA"/>
</dbReference>
<comment type="caution">
    <text evidence="3">The sequence shown here is derived from an EMBL/GenBank/DDBJ whole genome shotgun (WGS) entry which is preliminary data.</text>
</comment>
<keyword evidence="3" id="KW-0346">Stress response</keyword>
<dbReference type="OrthoDB" id="9806050at2"/>
<dbReference type="GO" id="GO:0003677">
    <property type="term" value="F:DNA binding"/>
    <property type="evidence" value="ECO:0007669"/>
    <property type="project" value="UniProtKB-UniRule"/>
</dbReference>
<dbReference type="RefSeq" id="WP_109824522.1">
    <property type="nucleotide sequence ID" value="NZ_QGKL01000039.1"/>
</dbReference>